<dbReference type="InterPro" id="IPR011008">
    <property type="entry name" value="Dimeric_a/b-barrel"/>
</dbReference>
<dbReference type="Gene3D" id="3.30.70.920">
    <property type="match status" value="1"/>
</dbReference>
<evidence type="ECO:0000313" key="2">
    <source>
        <dbReference type="EMBL" id="SJZ37893.1"/>
    </source>
</evidence>
<dbReference type="Pfam" id="PF01037">
    <property type="entry name" value="AsnC_trans_reg"/>
    <property type="match status" value="1"/>
</dbReference>
<dbReference type="RefSeq" id="WP_078710786.1">
    <property type="nucleotide sequence ID" value="NZ_FUWY01000001.1"/>
</dbReference>
<reference evidence="3" key="1">
    <citation type="submission" date="2017-02" db="EMBL/GenBank/DDBJ databases">
        <authorList>
            <person name="Varghese N."/>
            <person name="Submissions S."/>
        </authorList>
    </citation>
    <scope>NUCLEOTIDE SEQUENCE [LARGE SCALE GENOMIC DNA]</scope>
    <source>
        <strain evidence="3">ATCC 25662</strain>
    </source>
</reference>
<dbReference type="Proteomes" id="UP000243297">
    <property type="component" value="Unassembled WGS sequence"/>
</dbReference>
<dbReference type="STRING" id="118967.SAMN02745191_0340"/>
<dbReference type="InterPro" id="IPR036390">
    <property type="entry name" value="WH_DNA-bd_sf"/>
</dbReference>
<dbReference type="InterPro" id="IPR036388">
    <property type="entry name" value="WH-like_DNA-bd_sf"/>
</dbReference>
<dbReference type="EMBL" id="FUWY01000001">
    <property type="protein sequence ID" value="SJZ37893.1"/>
    <property type="molecule type" value="Genomic_DNA"/>
</dbReference>
<dbReference type="Gene3D" id="1.10.10.10">
    <property type="entry name" value="Winged helix-like DNA-binding domain superfamily/Winged helix DNA-binding domain"/>
    <property type="match status" value="1"/>
</dbReference>
<dbReference type="InterPro" id="IPR019888">
    <property type="entry name" value="Tscrpt_reg_AsnC-like"/>
</dbReference>
<accession>A0A1T4K6D6</accession>
<sequence length="162" mass="18419">MDELKLLHVLENDPRISITDLADILNETEEVVVRTKRRLEDEKIICGYHTVINWDKTNRDHCMAIIEVGAQPERESGYDNVAAEISKYPEVSSLYLMSGKSEFMVVIQGKTMREVADFVGQKLAPIEGVKHTITCFVLKQYKVEGVVVTEDEEPVKRLIVTP</sequence>
<keyword evidence="2" id="KW-0238">DNA-binding</keyword>
<proteinExistence type="predicted"/>
<evidence type="ECO:0000259" key="1">
    <source>
        <dbReference type="Pfam" id="PF01037"/>
    </source>
</evidence>
<feature type="domain" description="Transcription regulator AsnC/Lrp ligand binding" evidence="1">
    <location>
        <begin position="68"/>
        <end position="140"/>
    </location>
</feature>
<dbReference type="GO" id="GO:0043565">
    <property type="term" value="F:sequence-specific DNA binding"/>
    <property type="evidence" value="ECO:0007669"/>
    <property type="project" value="TreeGrafter"/>
</dbReference>
<dbReference type="SMART" id="SM00344">
    <property type="entry name" value="HTH_ASNC"/>
    <property type="match status" value="1"/>
</dbReference>
<evidence type="ECO:0000313" key="3">
    <source>
        <dbReference type="Proteomes" id="UP000243297"/>
    </source>
</evidence>
<dbReference type="AlphaFoldDB" id="A0A1T4K6D6"/>
<dbReference type="InterPro" id="IPR019887">
    <property type="entry name" value="Tscrpt_reg_AsnC/Lrp_C"/>
</dbReference>
<keyword evidence="3" id="KW-1185">Reference proteome</keyword>
<gene>
    <name evidence="2" type="ORF">SAMN02745191_0340</name>
</gene>
<dbReference type="PANTHER" id="PTHR30154">
    <property type="entry name" value="LEUCINE-RESPONSIVE REGULATORY PROTEIN"/>
    <property type="match status" value="1"/>
</dbReference>
<dbReference type="PANTHER" id="PTHR30154:SF34">
    <property type="entry name" value="TRANSCRIPTIONAL REGULATOR AZLB"/>
    <property type="match status" value="1"/>
</dbReference>
<protein>
    <submittedName>
        <fullName evidence="2">DNA-binding transcriptional regulator, Lrp family</fullName>
    </submittedName>
</protein>
<dbReference type="GO" id="GO:0043200">
    <property type="term" value="P:response to amino acid"/>
    <property type="evidence" value="ECO:0007669"/>
    <property type="project" value="TreeGrafter"/>
</dbReference>
<dbReference type="SUPFAM" id="SSF46785">
    <property type="entry name" value="Winged helix' DNA-binding domain"/>
    <property type="match status" value="1"/>
</dbReference>
<dbReference type="OrthoDB" id="9800326at2"/>
<name>A0A1T4K6D6_9FIRM</name>
<organism evidence="2 3">
    <name type="scientific">Anaerorhabdus furcosa</name>
    <dbReference type="NCBI Taxonomy" id="118967"/>
    <lineage>
        <taxon>Bacteria</taxon>
        <taxon>Bacillati</taxon>
        <taxon>Bacillota</taxon>
        <taxon>Erysipelotrichia</taxon>
        <taxon>Erysipelotrichales</taxon>
        <taxon>Erysipelotrichaceae</taxon>
        <taxon>Anaerorhabdus</taxon>
    </lineage>
</organism>
<dbReference type="SUPFAM" id="SSF54909">
    <property type="entry name" value="Dimeric alpha+beta barrel"/>
    <property type="match status" value="1"/>
</dbReference>
<dbReference type="GO" id="GO:0005829">
    <property type="term" value="C:cytosol"/>
    <property type="evidence" value="ECO:0007669"/>
    <property type="project" value="TreeGrafter"/>
</dbReference>